<dbReference type="InterPro" id="IPR001584">
    <property type="entry name" value="Integrase_cat-core"/>
</dbReference>
<organism evidence="3 4">
    <name type="scientific">Anguilla anguilla</name>
    <name type="common">European freshwater eel</name>
    <name type="synonym">Muraena anguilla</name>
    <dbReference type="NCBI Taxonomy" id="7936"/>
    <lineage>
        <taxon>Eukaryota</taxon>
        <taxon>Metazoa</taxon>
        <taxon>Chordata</taxon>
        <taxon>Craniata</taxon>
        <taxon>Vertebrata</taxon>
        <taxon>Euteleostomi</taxon>
        <taxon>Actinopterygii</taxon>
        <taxon>Neopterygii</taxon>
        <taxon>Teleostei</taxon>
        <taxon>Anguilliformes</taxon>
        <taxon>Anguillidae</taxon>
        <taxon>Anguilla</taxon>
    </lineage>
</organism>
<dbReference type="InterPro" id="IPR041588">
    <property type="entry name" value="Integrase_H2C2"/>
</dbReference>
<evidence type="ECO:0000259" key="2">
    <source>
        <dbReference type="PROSITE" id="PS50994"/>
    </source>
</evidence>
<dbReference type="InterPro" id="IPR050951">
    <property type="entry name" value="Retrovirus_Pol_polyprotein"/>
</dbReference>
<gene>
    <name evidence="3" type="ORF">ANANG_G00187340</name>
</gene>
<dbReference type="PANTHER" id="PTHR37984">
    <property type="entry name" value="PROTEIN CBG26694"/>
    <property type="match status" value="1"/>
</dbReference>
<feature type="domain" description="Integrase catalytic" evidence="2">
    <location>
        <begin position="145"/>
        <end position="303"/>
    </location>
</feature>
<dbReference type="Proteomes" id="UP001044222">
    <property type="component" value="Chromosome 10"/>
</dbReference>
<keyword evidence="4" id="KW-1185">Reference proteome</keyword>
<dbReference type="InterPro" id="IPR012337">
    <property type="entry name" value="RNaseH-like_sf"/>
</dbReference>
<evidence type="ECO:0000256" key="1">
    <source>
        <dbReference type="ARBA" id="ARBA00039658"/>
    </source>
</evidence>
<evidence type="ECO:0000313" key="3">
    <source>
        <dbReference type="EMBL" id="KAG5840300.1"/>
    </source>
</evidence>
<dbReference type="GO" id="GO:0003676">
    <property type="term" value="F:nucleic acid binding"/>
    <property type="evidence" value="ECO:0007669"/>
    <property type="project" value="InterPro"/>
</dbReference>
<dbReference type="Gene3D" id="1.10.340.70">
    <property type="match status" value="1"/>
</dbReference>
<dbReference type="Pfam" id="PF17921">
    <property type="entry name" value="Integrase_H2C2"/>
    <property type="match status" value="1"/>
</dbReference>
<evidence type="ECO:0000313" key="4">
    <source>
        <dbReference type="Proteomes" id="UP001044222"/>
    </source>
</evidence>
<comment type="caution">
    <text evidence="3">The sequence shown here is derived from an EMBL/GenBank/DDBJ whole genome shotgun (WGS) entry which is preliminary data.</text>
</comment>
<dbReference type="GO" id="GO:0015074">
    <property type="term" value="P:DNA integration"/>
    <property type="evidence" value="ECO:0007669"/>
    <property type="project" value="InterPro"/>
</dbReference>
<dbReference type="Gene3D" id="3.30.420.10">
    <property type="entry name" value="Ribonuclease H-like superfamily/Ribonuclease H"/>
    <property type="match status" value="1"/>
</dbReference>
<protein>
    <recommendedName>
        <fullName evidence="1">Gypsy retrotransposon integrase-like protein 1</fullName>
    </recommendedName>
</protein>
<accession>A0A9D3RRM8</accession>
<dbReference type="InterPro" id="IPR036397">
    <property type="entry name" value="RNaseH_sf"/>
</dbReference>
<proteinExistence type="predicted"/>
<dbReference type="AlphaFoldDB" id="A0A9D3RRM8"/>
<dbReference type="PROSITE" id="PS50994">
    <property type="entry name" value="INTEGRASE"/>
    <property type="match status" value="1"/>
</dbReference>
<dbReference type="SUPFAM" id="SSF53098">
    <property type="entry name" value="Ribonuclease H-like"/>
    <property type="match status" value="1"/>
</dbReference>
<dbReference type="EMBL" id="JAFIRN010000010">
    <property type="protein sequence ID" value="KAG5840300.1"/>
    <property type="molecule type" value="Genomic_DNA"/>
</dbReference>
<dbReference type="FunFam" id="1.10.340.70:FF:000001">
    <property type="entry name" value="Retrovirus-related Pol polyprotein from transposon gypsy-like Protein"/>
    <property type="match status" value="1"/>
</dbReference>
<reference evidence="3" key="1">
    <citation type="submission" date="2021-01" db="EMBL/GenBank/DDBJ databases">
        <title>A chromosome-scale assembly of European eel, Anguilla anguilla.</title>
        <authorList>
            <person name="Henkel C."/>
            <person name="Jong-Raadsen S.A."/>
            <person name="Dufour S."/>
            <person name="Weltzien F.-A."/>
            <person name="Palstra A.P."/>
            <person name="Pelster B."/>
            <person name="Spaink H.P."/>
            <person name="Van Den Thillart G.E."/>
            <person name="Jansen H."/>
            <person name="Zahm M."/>
            <person name="Klopp C."/>
            <person name="Cedric C."/>
            <person name="Louis A."/>
            <person name="Berthelot C."/>
            <person name="Parey E."/>
            <person name="Roest Crollius H."/>
            <person name="Montfort J."/>
            <person name="Robinson-Rechavi M."/>
            <person name="Bucao C."/>
            <person name="Bouchez O."/>
            <person name="Gislard M."/>
            <person name="Lluch J."/>
            <person name="Milhes M."/>
            <person name="Lampietro C."/>
            <person name="Lopez Roques C."/>
            <person name="Donnadieu C."/>
            <person name="Braasch I."/>
            <person name="Desvignes T."/>
            <person name="Postlethwait J."/>
            <person name="Bobe J."/>
            <person name="Guiguen Y."/>
            <person name="Dirks R."/>
        </authorList>
    </citation>
    <scope>NUCLEOTIDE SEQUENCE</scope>
    <source>
        <strain evidence="3">Tag_6206</strain>
        <tissue evidence="3">Liver</tissue>
    </source>
</reference>
<sequence length="492" mass="56067">MLSMDSLQVAEEEVVESTSNRLEDIYTFLDEGTYPPSMNPMRKKNLKRYAQKFMIEEGRLYYVGPKKEEKREVVIDAQRKQQIFLECHFNDIGHHLGQKKTVHRIQTKYYWLGIVKDVVDWIKLCETCQHTERNKNMTRTIRPIKVEAPWEILGIDIFGPFPETKQGNTNVVIITDYMSKWVEASPIPKRDSLCVARCISTAIYRFGTVKTVYCSQSVDFCDEVTKHLCDRWNVAQKVSPVEQPQLNALYDRGSSLLHEAVRQVVAEKQAEWDDFLDPVLFVFRTSANPTTRFTPYYLMFNREASLPSEMEVDFLKYHQVQEICPVKEESVSSFVEAMQEQQNMVKQLVVANMNAAYRQQKKNAKRRARSVPSITFSVADPAFGTGESPPLKKESLYLSFPVTTVLATEPSGSSDVKRLGVLPPGSPHPLTGRAVGLEDMTYTGLCGGRSVPCYPVRFLGEAVWRLLPVCAWECPSTRPAWVHSLLNASEGP</sequence>
<dbReference type="PANTHER" id="PTHR37984:SF5">
    <property type="entry name" value="PROTEIN NYNRIN-LIKE"/>
    <property type="match status" value="1"/>
</dbReference>
<name>A0A9D3RRM8_ANGAN</name>